<evidence type="ECO:0000256" key="2">
    <source>
        <dbReference type="PROSITE-ProRule" id="PRU00708"/>
    </source>
</evidence>
<feature type="repeat" description="PPR" evidence="2">
    <location>
        <begin position="745"/>
        <end position="779"/>
    </location>
</feature>
<dbReference type="STRING" id="246404.A0A507FP45"/>
<feature type="coiled-coil region" evidence="3">
    <location>
        <begin position="122"/>
        <end position="163"/>
    </location>
</feature>
<dbReference type="InterPro" id="IPR011990">
    <property type="entry name" value="TPR-like_helical_dom_sf"/>
</dbReference>
<feature type="repeat" description="PPR" evidence="2">
    <location>
        <begin position="780"/>
        <end position="810"/>
    </location>
</feature>
<dbReference type="Gene3D" id="1.25.40.10">
    <property type="entry name" value="Tetratricopeptide repeat domain"/>
    <property type="match status" value="3"/>
</dbReference>
<dbReference type="PANTHER" id="PTHR47936:SF1">
    <property type="entry name" value="PENTATRICOPEPTIDE REPEAT-CONTAINING PROTEIN GUN1, CHLOROPLASTIC"/>
    <property type="match status" value="1"/>
</dbReference>
<evidence type="ECO:0000256" key="3">
    <source>
        <dbReference type="SAM" id="Coils"/>
    </source>
</evidence>
<organism evidence="4 5">
    <name type="scientific">Chytriomyces confervae</name>
    <dbReference type="NCBI Taxonomy" id="246404"/>
    <lineage>
        <taxon>Eukaryota</taxon>
        <taxon>Fungi</taxon>
        <taxon>Fungi incertae sedis</taxon>
        <taxon>Chytridiomycota</taxon>
        <taxon>Chytridiomycota incertae sedis</taxon>
        <taxon>Chytridiomycetes</taxon>
        <taxon>Chytridiales</taxon>
        <taxon>Chytriomycetaceae</taxon>
        <taxon>Chytriomyces</taxon>
    </lineage>
</organism>
<proteinExistence type="predicted"/>
<evidence type="ECO:0000313" key="5">
    <source>
        <dbReference type="Proteomes" id="UP000320333"/>
    </source>
</evidence>
<sequence>MIANEAVVTPNLPRTNDAVQMQTSSISELAKFIPPSTSAGSNLPQQHCLHPRTLELMTQKRESHQLSEELEHLRQFKATMFEELKTVKGQLSTMTRERDKMRDDHLKVIAFHQKENARLRDANSSIDTIRALEKENRRLTDDLRVFQMKNEEMKEKVRDLEAGTSLLRAKLKHASESNELKQKIIMEFEKRVTESTDEVDAKQIAVLREFQAHRLQDLYQKSRRHLEVERKHNDSLRKTLTESQSASLVETLKSDVGALKEENLKLRKENLALKNIQFHHEKEILNLNEVSHRQTIEDLDQEIMLLKMQIQRMEVKEKEQRLHTSCYQSSQRTYPLSKTLSHSRAGTVVLDPATRFPSALYAPSAWNSQKEMIHFALFPSPGNMNRHRGHSSVVAARHLCILERLRGPRVHASIASCTAVPCRSLHAETLHPYPATAIPQCHSTTSHSYTFKSCTSWLHLPSRRLSNLSLRADAAEIARLGKLLRTHKVANTILMLAQRLFLSGSCEFAALPSDAQTSIIIAHSVLGNHYEVLCLYDLLSQVHEDPLRISQDPDFFTAIIKAHSKLNRIKAASKILSRNPNPSADSISLVISGLISSKDLTAAIRLARRYVERSNILHSKRTGAYLVAGLESADRQKDIADVSHWYSGYQIEDTEYLQYYCTAVVEIGSVEAIQSLHTKIDKMVRLWKDAGCKQKDGERILRAYNALMQGTLKAGQKDESVSSAETVAALVDLIAKIRSVGLKPSLSNYTILMYAYFKYGGLEKLVSCYQEMRSADIEPDQAVYNLLIRGYTLENLTDNAIELFDEMVQKRGLFANSRVLTSVMATLTLREEMNECINLFGQIEACGIKPDHALFHVVMNGYAQASDVGNVLAWYNRLLSAGLKPNVVTYTIVMFAISRTADPEATRRWYDRIFSSSILPNVHAYSLLMQDRAKRGDLAAAVHIYKDLLQVGLKPTAATFTTLINAHIVHGTGAGESNSGIQEALALCNEMINGAVRADAAFYHVIMKLFSGLGMKEKAIEIYERMRSGEITDSPVTSAGKGSEVIEPDETMYMSAIGAYAALERLDKVEETLREMLRRANVLGVRKYPPVMVLQNVLYKLSQMLWKRDAELQQKVSDLFQKLFQEFLATSSTSVRAIAPTPELFDKLIRSTARYQNPKLAVMMYQEMVKRGMAGGLESLTRQILFQQLINSSDGGFALIAGAFGASIVAGTASEDCKYFEQAIELCKTRQTLSSITSIVSLLDQMDASIQFCQPLDNHSDTNGHIGMARLHIIPTAQNVAVYGSPFGHGLSSKALHLLLDSFNEGEEDLATIPRVWDRLIRHSSRPLVDQSVLLKYVEILAQHGKWMDVKHTMTSQCQEFSWLHSMEDLLDDASRIMRRHGGESIADEVSMYWAAQRKE</sequence>
<accession>A0A507FP45</accession>
<dbReference type="OrthoDB" id="185373at2759"/>
<keyword evidence="3" id="KW-0175">Coiled coil</keyword>
<dbReference type="PANTHER" id="PTHR47936">
    <property type="entry name" value="PPR_LONG DOMAIN-CONTAINING PROTEIN"/>
    <property type="match status" value="1"/>
</dbReference>
<dbReference type="InterPro" id="IPR002885">
    <property type="entry name" value="PPR_rpt"/>
</dbReference>
<name>A0A507FP45_9FUNG</name>
<dbReference type="Pfam" id="PF13812">
    <property type="entry name" value="PPR_3"/>
    <property type="match status" value="1"/>
</dbReference>
<dbReference type="Pfam" id="PF12854">
    <property type="entry name" value="PPR_1"/>
    <property type="match status" value="1"/>
</dbReference>
<feature type="repeat" description="PPR" evidence="2">
    <location>
        <begin position="851"/>
        <end position="885"/>
    </location>
</feature>
<dbReference type="Proteomes" id="UP000320333">
    <property type="component" value="Unassembled WGS sequence"/>
</dbReference>
<comment type="caution">
    <text evidence="4">The sequence shown here is derived from an EMBL/GenBank/DDBJ whole genome shotgun (WGS) entry which is preliminary data.</text>
</comment>
<feature type="repeat" description="PPR" evidence="2">
    <location>
        <begin position="921"/>
        <end position="955"/>
    </location>
</feature>
<keyword evidence="5" id="KW-1185">Reference proteome</keyword>
<dbReference type="GO" id="GO:0031930">
    <property type="term" value="P:mitochondria-nucleus signaling pathway"/>
    <property type="evidence" value="ECO:0007669"/>
    <property type="project" value="TreeGrafter"/>
</dbReference>
<evidence type="ECO:0000256" key="1">
    <source>
        <dbReference type="ARBA" id="ARBA00022737"/>
    </source>
</evidence>
<evidence type="ECO:0000313" key="4">
    <source>
        <dbReference type="EMBL" id="TPX78189.1"/>
    </source>
</evidence>
<dbReference type="NCBIfam" id="TIGR00756">
    <property type="entry name" value="PPR"/>
    <property type="match status" value="2"/>
</dbReference>
<keyword evidence="1" id="KW-0677">Repeat</keyword>
<dbReference type="PROSITE" id="PS51375">
    <property type="entry name" value="PPR"/>
    <property type="match status" value="4"/>
</dbReference>
<dbReference type="EMBL" id="QEAP01000007">
    <property type="protein sequence ID" value="TPX78189.1"/>
    <property type="molecule type" value="Genomic_DNA"/>
</dbReference>
<gene>
    <name evidence="4" type="ORF">CcCBS67573_g00503</name>
</gene>
<protein>
    <recommendedName>
        <fullName evidence="6">Pentacotripeptide-repeat region of PRORP domain-containing protein</fullName>
    </recommendedName>
</protein>
<dbReference type="Pfam" id="PF01535">
    <property type="entry name" value="PPR"/>
    <property type="match status" value="3"/>
</dbReference>
<evidence type="ECO:0008006" key="6">
    <source>
        <dbReference type="Google" id="ProtNLM"/>
    </source>
</evidence>
<reference evidence="4 5" key="1">
    <citation type="journal article" date="2019" name="Sci. Rep.">
        <title>Comparative genomics of chytrid fungi reveal insights into the obligate biotrophic and pathogenic lifestyle of Synchytrium endobioticum.</title>
        <authorList>
            <person name="van de Vossenberg B.T.L.H."/>
            <person name="Warris S."/>
            <person name="Nguyen H.D.T."/>
            <person name="van Gent-Pelzer M.P.E."/>
            <person name="Joly D.L."/>
            <person name="van de Geest H.C."/>
            <person name="Bonants P.J.M."/>
            <person name="Smith D.S."/>
            <person name="Levesque C.A."/>
            <person name="van der Lee T.A.J."/>
        </authorList>
    </citation>
    <scope>NUCLEOTIDE SEQUENCE [LARGE SCALE GENOMIC DNA]</scope>
    <source>
        <strain evidence="4 5">CBS 675.73</strain>
    </source>
</reference>